<comment type="caution">
    <text evidence="2">The sequence shown here is derived from an EMBL/GenBank/DDBJ whole genome shotgun (WGS) entry which is preliminary data.</text>
</comment>
<dbReference type="PANTHER" id="PTHR43364:SF6">
    <property type="entry name" value="OXIDOREDUCTASE-RELATED"/>
    <property type="match status" value="1"/>
</dbReference>
<dbReference type="InterPro" id="IPR023210">
    <property type="entry name" value="NADP_OxRdtase_dom"/>
</dbReference>
<dbReference type="PRINTS" id="PR00069">
    <property type="entry name" value="ALDKETRDTASE"/>
</dbReference>
<dbReference type="PROSITE" id="PS00062">
    <property type="entry name" value="ALDOKETO_REDUCTASE_2"/>
    <property type="match status" value="1"/>
</dbReference>
<dbReference type="RefSeq" id="WP_330135252.1">
    <property type="nucleotide sequence ID" value="NZ_JAUTXY010000010.1"/>
</dbReference>
<sequence>MATIGNSELDIHPLALGGNTLGWTADETSSFEILDAFMAAGGNFVDTADSYSAFAPGNSGGESETILGNWKAARGIGSEMMVATKVAHHPDFRGLAPENVAAAADASLKRLQSDHIDLYFAHSDDPETPLDETVAAFDALVRSGKVRYVGLSNYSPARVAEWLAIADEGGYARPVSLQPHYNLVHRAEYEQEYAPLVAEHDLGVLPYYGLAAGFLTGKYRTSEDLDAGVRGRMASQYFSEAGLAVIDALAEIATAHAVEIPTVALSWLSRRPGIVAPIASASRIEQLPALLDSTRLVLTDLETDRLTSLSNAVEA</sequence>
<dbReference type="Pfam" id="PF00248">
    <property type="entry name" value="Aldo_ket_red"/>
    <property type="match status" value="1"/>
</dbReference>
<evidence type="ECO:0000313" key="3">
    <source>
        <dbReference type="Proteomes" id="UP001336020"/>
    </source>
</evidence>
<name>A0ABU7LEE4_9NOCA</name>
<organism evidence="2 3">
    <name type="scientific">Rhodococcus artemisiae</name>
    <dbReference type="NCBI Taxonomy" id="714159"/>
    <lineage>
        <taxon>Bacteria</taxon>
        <taxon>Bacillati</taxon>
        <taxon>Actinomycetota</taxon>
        <taxon>Actinomycetes</taxon>
        <taxon>Mycobacteriales</taxon>
        <taxon>Nocardiaceae</taxon>
        <taxon>Rhodococcus</taxon>
    </lineage>
</organism>
<keyword evidence="3" id="KW-1185">Reference proteome</keyword>
<dbReference type="InterPro" id="IPR036812">
    <property type="entry name" value="NAD(P)_OxRdtase_dom_sf"/>
</dbReference>
<protein>
    <submittedName>
        <fullName evidence="2">Aldo/keto reductase</fullName>
    </submittedName>
</protein>
<dbReference type="PANTHER" id="PTHR43364">
    <property type="entry name" value="NADH-SPECIFIC METHYLGLYOXAL REDUCTASE-RELATED"/>
    <property type="match status" value="1"/>
</dbReference>
<dbReference type="InterPro" id="IPR020471">
    <property type="entry name" value="AKR"/>
</dbReference>
<gene>
    <name evidence="2" type="ORF">Q7514_20605</name>
</gene>
<feature type="domain" description="NADP-dependent oxidoreductase" evidence="1">
    <location>
        <begin position="13"/>
        <end position="309"/>
    </location>
</feature>
<dbReference type="SUPFAM" id="SSF51430">
    <property type="entry name" value="NAD(P)-linked oxidoreductase"/>
    <property type="match status" value="1"/>
</dbReference>
<evidence type="ECO:0000259" key="1">
    <source>
        <dbReference type="Pfam" id="PF00248"/>
    </source>
</evidence>
<dbReference type="InterPro" id="IPR050523">
    <property type="entry name" value="AKR_Detox_Biosynth"/>
</dbReference>
<dbReference type="Gene3D" id="3.20.20.100">
    <property type="entry name" value="NADP-dependent oxidoreductase domain"/>
    <property type="match status" value="1"/>
</dbReference>
<accession>A0ABU7LEE4</accession>
<dbReference type="CDD" id="cd19081">
    <property type="entry name" value="AKR_AKR9C1"/>
    <property type="match status" value="1"/>
</dbReference>
<proteinExistence type="predicted"/>
<dbReference type="InterPro" id="IPR018170">
    <property type="entry name" value="Aldo/ket_reductase_CS"/>
</dbReference>
<reference evidence="2 3" key="1">
    <citation type="submission" date="2023-07" db="EMBL/GenBank/DDBJ databases">
        <authorList>
            <person name="Girao M."/>
            <person name="Carvalho M.F."/>
        </authorList>
    </citation>
    <scope>NUCLEOTIDE SEQUENCE [LARGE SCALE GENOMIC DNA]</scope>
    <source>
        <strain evidence="2 3">YIM65754</strain>
    </source>
</reference>
<evidence type="ECO:0000313" key="2">
    <source>
        <dbReference type="EMBL" id="MEE2059927.1"/>
    </source>
</evidence>
<dbReference type="Proteomes" id="UP001336020">
    <property type="component" value="Unassembled WGS sequence"/>
</dbReference>
<dbReference type="EMBL" id="JAUTXY010000010">
    <property type="protein sequence ID" value="MEE2059927.1"/>
    <property type="molecule type" value="Genomic_DNA"/>
</dbReference>